<dbReference type="SUPFAM" id="SSF49785">
    <property type="entry name" value="Galactose-binding domain-like"/>
    <property type="match status" value="1"/>
</dbReference>
<dbReference type="FunFam" id="2.20.100.10:FF:000001">
    <property type="entry name" value="semaphorin-5A isoform X1"/>
    <property type="match status" value="1"/>
</dbReference>
<evidence type="ECO:0000313" key="6">
    <source>
        <dbReference type="EMBL" id="CEM07749.1"/>
    </source>
</evidence>
<feature type="region of interest" description="Disordered" evidence="4">
    <location>
        <begin position="615"/>
        <end position="677"/>
    </location>
</feature>
<keyword evidence="3" id="KW-1015">Disulfide bond</keyword>
<accession>A0A0G4F677</accession>
<name>A0A0G4F677_9ALVE</name>
<dbReference type="Gene3D" id="2.60.120.260">
    <property type="entry name" value="Galactose-binding domain-like"/>
    <property type="match status" value="1"/>
</dbReference>
<dbReference type="Pfam" id="PF00090">
    <property type="entry name" value="TSP_1"/>
    <property type="match status" value="2"/>
</dbReference>
<dbReference type="InterPro" id="IPR000884">
    <property type="entry name" value="TSP1_rpt"/>
</dbReference>
<sequence>MSCKAIKAAFDTLLVKIDLPDFLLLNLTLSVVLTERVIFGVPRPRTSVSEGDCAVSEIALTSFADGNPAVTCYPASSRSCAGCAKYDAANSKCEECKPGVISGTPDREEGTTVSCVVTAVESRSEGLYYNTTVHIRALPATFGHKTLVLKPGVKLPLLVSPGWSAERSKLTMQCTPSVSWFNENMLTAYGKLEVKPWLSRIGGGLSEEGPGGGTLQQMEGLNGMTNDIPLTEVQATKCRLTPGLPVRRGAPIRPFDPKVSRSVGLTDRHLPLNPVFFTLACEPQPTGVVQHDVITGLVSFQPNSARAPPFVLFSLDPTTGEIGGVTGGKDEALAALDFQSLDPNFLQDTVEAKGEGGGKKQERNGRQTKGQLRLLPGIGIGIRLFLCRSDDSRCRSSRVAPLVSDLQDTTCWQAVKLREQSLILSPFVGHPADFLRAGVSESACRSACSADPSCPFFRFDSGSGGTCKKGRVKNALVHGTGGGDLVSIMAKASCEPMTACVQLYVKGWTWYSSTFCPVARDALSGGDFLYERKGFSPTDAGYLLRASADDVLRDPEGKCGNRDWIMKQADPGSDFVDVESGHFQLKGPIVACIPHLDPSEVAGAFHSSERSGEALIWGPGGRGGSTSTKLWDLNRAPRGCSSPLGERAGKEEEEEQAEERGESAEKEEEGGGEEQSAEVFWFSDVDDPRGSFFLDPCESVSHCFPGEWGNNPPVSPEAFSMLPASGLNVVPGNTAQPQMIARGRLTCLLTDLIQSLPTDEEDLCAQRCRETSLCNYFWVGQLSGMPQCRLYRSCGALMSEPNTAAVSGGTLGTLFGIVRHDACLIADPEGYMAASKRRKLLTSVDSSSLTDLHELIPQSATDNLPGGDPAKAIDGVPNAGLWRESPYDSPVSCEHPKYIQLDMGGDVDMSAVRLWGYWRDGRTYCGVKVEVCGDESCFNAGNAAVVFDRPGDGPAETADGNLLQFTRTVRGRFVRVYMGRSTSNSGAHIIEVKVYGPKEVGAADSELTFRSMPGYHNAKVDTPLHPIQGDTSVGNIDTQDIPNYTTFIYIGTLVPPSTHNYAFELKSDDAGFVYIDGDLMVDNGGRHGCDVRSSVSLTASGTEKEKQAEKPPPKNQGFDVLTDAPKDLSLLHAKQERRGDNARERAGESETGSPFLSFLWGLDPVTCAGPFDPDSCSCPHGKVIVAGYGMQLNVRGGSMEDALLVTCPIGHPSCKMDITPPSQGTAEGLVYLLCGSTLFPGLEQGTAKTRGDQVQEAKVSCSAGKKVAFGLDFQWSSKQIDAGWMEMRACEAGEASCSGTKNDKPGHEERFVWAVCMPQGTIGLTTFWQDTIHFTSGSRTFSCPDGKTIVAGWKWQGNHMDLSVTSYSFKPAEIGGTSTFLRTLNYDGNDDGYMWLVCAGTPVNGGWSDWSGWSDCTKSCGTGLKTRSRTCTEPAPSDGGRGCTGDATQSSPCNPDPCPKSSASSEPPSVSELFSPLSPIACRGRFNSGTCSCPAGKVIVTGVALQINTSGEGYGNRVKTELCPTGQQSCPFQLLGTTAGIVNGKFTLYDEPTDNDTGIVWLLCGVSVVPGLDQKLERNSLFNPPIVTCSSGKKIAFGFRADMRIDISPDNWNFRTCAANQQKCQTETRYDGTLQMPQIVYAVCLPESTPGLNSVWEGAQHKDSGEVKLTCPAGKSAIAGFQYQLAEPNAHIATQTFKKIPVGTKEWAYDLANLGGNENGLLWMVCSDDKIDGGLSAWSDWSSCSRSCGGGTRMLGGRSVEECGKCTYLPKAEGDLRAKARSLPDEFPWGSGLRVSCWEQRYALVDRRQGTFGVRALEFVCVDGEWVDSWGGKGLDEIECAACVQVGKPSLSVLESQGMDFRYFLDRLPVQIVAQTTVTDPQRIVAEGDTLTGTKSPELPMHIPESFVWFTKTAAAEGRFSLENAGKETCLQATDADRIDRTATATCSESNALQQWDPDLLVDIAAGEVSRYASTHGSNLWWDFWNGKAPQALSTELKSEALISDGALVKGVKIEMGGNPTGPELTADKWTAAPGFDGFQVLEFPWSVSHDSDEWTVGCGEGKLIAGISTHSVQSRGGGKFSTTSGKLRCVAMKTAAACEDSQIQLGSAEFEEGSPMDGASSVGSSILYEKEAGLRGFSVKVLGTTKVVTGVFTCCQAGSPSVTLQPLPFVSNRGFFLVPESLGVFEKWEGEYCPTGHDETGRLEFTQRVAWGNPVVTPFDPSKLSFIYRVGKWCVDSEGTTCLASAAVNPALAPVERLSGQLDIFASSPGGQEEHQLSVSTIEDFEVDKPKEKSTGTEMMPRPPPPVRPARVALAPLKALSDYDVEQEYLPYCRSAGNAQKPWALVKDLTDLDSASEDGALGTQFGQLASEEDDQGKHLFGDEYTGPNADASEQEKIGSNPCQ</sequence>
<dbReference type="VEuPathDB" id="CryptoDB:Cvel_2782"/>
<dbReference type="PANTHER" id="PTHR13723">
    <property type="entry name" value="ADAMTS A DISINTEGRIN AND METALLOPROTEASE WITH THROMBOSPONDIN MOTIFS PROTEASE"/>
    <property type="match status" value="1"/>
</dbReference>
<dbReference type="Pfam" id="PF07691">
    <property type="entry name" value="PA14"/>
    <property type="match status" value="1"/>
</dbReference>
<feature type="domain" description="PA14" evidence="5">
    <location>
        <begin position="1000"/>
        <end position="1136"/>
    </location>
</feature>
<dbReference type="SUPFAM" id="SSF82895">
    <property type="entry name" value="TSP-1 type 1 repeat"/>
    <property type="match status" value="2"/>
</dbReference>
<dbReference type="SMART" id="SM00209">
    <property type="entry name" value="TSP1"/>
    <property type="match status" value="2"/>
</dbReference>
<dbReference type="InterPro" id="IPR037524">
    <property type="entry name" value="PA14/GLEYA"/>
</dbReference>
<feature type="region of interest" description="Disordered" evidence="4">
    <location>
        <begin position="2286"/>
        <end position="2309"/>
    </location>
</feature>
<evidence type="ECO:0000256" key="1">
    <source>
        <dbReference type="ARBA" id="ARBA00004613"/>
    </source>
</evidence>
<dbReference type="GO" id="GO:0006508">
    <property type="term" value="P:proteolysis"/>
    <property type="evidence" value="ECO:0007669"/>
    <property type="project" value="TreeGrafter"/>
</dbReference>
<dbReference type="InterPro" id="IPR011658">
    <property type="entry name" value="PA14_dom"/>
</dbReference>
<evidence type="ECO:0000256" key="2">
    <source>
        <dbReference type="ARBA" id="ARBA00022525"/>
    </source>
</evidence>
<dbReference type="GO" id="GO:0005576">
    <property type="term" value="C:extracellular region"/>
    <property type="evidence" value="ECO:0007669"/>
    <property type="project" value="UniProtKB-SubCell"/>
</dbReference>
<proteinExistence type="predicted"/>
<dbReference type="Gene3D" id="2.20.100.10">
    <property type="entry name" value="Thrombospondin type-1 (TSP1) repeat"/>
    <property type="match status" value="2"/>
</dbReference>
<feature type="compositionally biased region" description="Basic and acidic residues" evidence="4">
    <location>
        <begin position="1102"/>
        <end position="1112"/>
    </location>
</feature>
<evidence type="ECO:0000259" key="5">
    <source>
        <dbReference type="PROSITE" id="PS51820"/>
    </source>
</evidence>
<dbReference type="InterPro" id="IPR008979">
    <property type="entry name" value="Galactose-bd-like_sf"/>
</dbReference>
<dbReference type="PROSITE" id="PS51820">
    <property type="entry name" value="PA14"/>
    <property type="match status" value="1"/>
</dbReference>
<dbReference type="SUPFAM" id="SSF56988">
    <property type="entry name" value="Anthrax protective antigen"/>
    <property type="match status" value="1"/>
</dbReference>
<dbReference type="GO" id="GO:0030198">
    <property type="term" value="P:extracellular matrix organization"/>
    <property type="evidence" value="ECO:0007669"/>
    <property type="project" value="TreeGrafter"/>
</dbReference>
<organism evidence="6">
    <name type="scientific">Chromera velia CCMP2878</name>
    <dbReference type="NCBI Taxonomy" id="1169474"/>
    <lineage>
        <taxon>Eukaryota</taxon>
        <taxon>Sar</taxon>
        <taxon>Alveolata</taxon>
        <taxon>Colpodellida</taxon>
        <taxon>Chromeraceae</taxon>
        <taxon>Chromera</taxon>
    </lineage>
</organism>
<evidence type="ECO:0000256" key="3">
    <source>
        <dbReference type="ARBA" id="ARBA00023157"/>
    </source>
</evidence>
<dbReference type="EMBL" id="CDMZ01000144">
    <property type="protein sequence ID" value="CEM07749.1"/>
    <property type="molecule type" value="Genomic_DNA"/>
</dbReference>
<feature type="region of interest" description="Disordered" evidence="4">
    <location>
        <begin position="1423"/>
        <end position="1448"/>
    </location>
</feature>
<feature type="compositionally biased region" description="Acidic residues" evidence="4">
    <location>
        <begin position="665"/>
        <end position="676"/>
    </location>
</feature>
<comment type="subcellular location">
    <subcellularLocation>
        <location evidence="1">Secreted</location>
    </subcellularLocation>
</comment>
<gene>
    <name evidence="6" type="ORF">Cvel_2782</name>
</gene>
<evidence type="ECO:0000256" key="4">
    <source>
        <dbReference type="SAM" id="MobiDB-lite"/>
    </source>
</evidence>
<feature type="region of interest" description="Disordered" evidence="4">
    <location>
        <begin position="2356"/>
        <end position="2404"/>
    </location>
</feature>
<reference evidence="6" key="1">
    <citation type="submission" date="2014-11" db="EMBL/GenBank/DDBJ databases">
        <authorList>
            <person name="Otto D Thomas"/>
            <person name="Naeem Raeece"/>
        </authorList>
    </citation>
    <scope>NUCLEOTIDE SEQUENCE</scope>
</reference>
<dbReference type="InterPro" id="IPR050439">
    <property type="entry name" value="ADAMTS_ADAMTS-like"/>
</dbReference>
<dbReference type="PANTHER" id="PTHR13723:SF200">
    <property type="entry name" value="ADAM METALLOPEPTIDASE WITH THROMBOSPONDIN TYPE 1 MOTIF B, ISOFORM B"/>
    <property type="match status" value="1"/>
</dbReference>
<keyword evidence="2" id="KW-0964">Secreted</keyword>
<protein>
    <recommendedName>
        <fullName evidence="5">PA14 domain-containing protein</fullName>
    </recommendedName>
</protein>
<dbReference type="PROSITE" id="PS50092">
    <property type="entry name" value="TSP1"/>
    <property type="match status" value="2"/>
</dbReference>
<dbReference type="InterPro" id="IPR036383">
    <property type="entry name" value="TSP1_rpt_sf"/>
</dbReference>
<feature type="region of interest" description="Disordered" evidence="4">
    <location>
        <begin position="1095"/>
        <end position="1121"/>
    </location>
</feature>
<dbReference type="GO" id="GO:0031012">
    <property type="term" value="C:extracellular matrix"/>
    <property type="evidence" value="ECO:0007669"/>
    <property type="project" value="TreeGrafter"/>
</dbReference>
<dbReference type="GO" id="GO:0004222">
    <property type="term" value="F:metalloendopeptidase activity"/>
    <property type="evidence" value="ECO:0007669"/>
    <property type="project" value="TreeGrafter"/>
</dbReference>